<dbReference type="AlphaFoldDB" id="A0A1I7WKI9"/>
<reference evidence="2" key="1">
    <citation type="submission" date="2016-11" db="UniProtKB">
        <authorList>
            <consortium name="WormBaseParasite"/>
        </authorList>
    </citation>
    <scope>IDENTIFICATION</scope>
</reference>
<accession>A0A1I7WKI9</accession>
<organism evidence="1 2">
    <name type="scientific">Heterorhabditis bacteriophora</name>
    <name type="common">Entomopathogenic nematode worm</name>
    <dbReference type="NCBI Taxonomy" id="37862"/>
    <lineage>
        <taxon>Eukaryota</taxon>
        <taxon>Metazoa</taxon>
        <taxon>Ecdysozoa</taxon>
        <taxon>Nematoda</taxon>
        <taxon>Chromadorea</taxon>
        <taxon>Rhabditida</taxon>
        <taxon>Rhabditina</taxon>
        <taxon>Rhabditomorpha</taxon>
        <taxon>Strongyloidea</taxon>
        <taxon>Heterorhabditidae</taxon>
        <taxon>Heterorhabditis</taxon>
    </lineage>
</organism>
<protein>
    <submittedName>
        <fullName evidence="2">Uncharacterized protein</fullName>
    </submittedName>
</protein>
<evidence type="ECO:0000313" key="2">
    <source>
        <dbReference type="WBParaSite" id="Hba_05559"/>
    </source>
</evidence>
<dbReference type="Proteomes" id="UP000095283">
    <property type="component" value="Unplaced"/>
</dbReference>
<sequence length="44" mass="5099">METPFGSRMEPILRCKPHFVRPTPQGHHRTCRINTKAIGNKINK</sequence>
<name>A0A1I7WKI9_HETBA</name>
<evidence type="ECO:0000313" key="1">
    <source>
        <dbReference type="Proteomes" id="UP000095283"/>
    </source>
</evidence>
<keyword evidence="1" id="KW-1185">Reference proteome</keyword>
<dbReference type="WBParaSite" id="Hba_05559">
    <property type="protein sequence ID" value="Hba_05559"/>
    <property type="gene ID" value="Hba_05559"/>
</dbReference>
<proteinExistence type="predicted"/>